<organism evidence="1 2">
    <name type="scientific">Gracilibacillus orientalis</name>
    <dbReference type="NCBI Taxonomy" id="334253"/>
    <lineage>
        <taxon>Bacteria</taxon>
        <taxon>Bacillati</taxon>
        <taxon>Bacillota</taxon>
        <taxon>Bacilli</taxon>
        <taxon>Bacillales</taxon>
        <taxon>Bacillaceae</taxon>
        <taxon>Gracilibacillus</taxon>
    </lineage>
</organism>
<dbReference type="Proteomes" id="UP000198565">
    <property type="component" value="Unassembled WGS sequence"/>
</dbReference>
<reference evidence="2" key="1">
    <citation type="submission" date="2016-10" db="EMBL/GenBank/DDBJ databases">
        <authorList>
            <person name="Varghese N."/>
            <person name="Submissions S."/>
        </authorList>
    </citation>
    <scope>NUCLEOTIDE SEQUENCE [LARGE SCALE GENOMIC DNA]</scope>
    <source>
        <strain evidence="2">CGMCC 1.4250</strain>
    </source>
</reference>
<dbReference type="Pfam" id="PF00756">
    <property type="entry name" value="Esterase"/>
    <property type="match status" value="1"/>
</dbReference>
<keyword evidence="2" id="KW-1185">Reference proteome</keyword>
<dbReference type="SUPFAM" id="SSF53474">
    <property type="entry name" value="alpha/beta-Hydrolases"/>
    <property type="match status" value="1"/>
</dbReference>
<dbReference type="InterPro" id="IPR029058">
    <property type="entry name" value="AB_hydrolase_fold"/>
</dbReference>
<dbReference type="OrthoDB" id="9803578at2"/>
<dbReference type="GO" id="GO:0016747">
    <property type="term" value="F:acyltransferase activity, transferring groups other than amino-acyl groups"/>
    <property type="evidence" value="ECO:0007669"/>
    <property type="project" value="TreeGrafter"/>
</dbReference>
<evidence type="ECO:0000313" key="1">
    <source>
        <dbReference type="EMBL" id="SFM13125.1"/>
    </source>
</evidence>
<gene>
    <name evidence="1" type="ORF">SAMN04487943_108109</name>
</gene>
<dbReference type="STRING" id="334253.SAMN04487943_108109"/>
<evidence type="ECO:0000313" key="2">
    <source>
        <dbReference type="Proteomes" id="UP000198565"/>
    </source>
</evidence>
<dbReference type="Gene3D" id="3.40.50.1820">
    <property type="entry name" value="alpha/beta hydrolase"/>
    <property type="match status" value="1"/>
</dbReference>
<dbReference type="InterPro" id="IPR000801">
    <property type="entry name" value="Esterase-like"/>
</dbReference>
<protein>
    <submittedName>
        <fullName evidence="1">S-formylglutathione hydrolase FrmB</fullName>
    </submittedName>
</protein>
<name>A0A1I4NCL0_9BACI</name>
<dbReference type="PANTHER" id="PTHR48098">
    <property type="entry name" value="ENTEROCHELIN ESTERASE-RELATED"/>
    <property type="match status" value="1"/>
</dbReference>
<dbReference type="GO" id="GO:0016787">
    <property type="term" value="F:hydrolase activity"/>
    <property type="evidence" value="ECO:0007669"/>
    <property type="project" value="UniProtKB-KW"/>
</dbReference>
<dbReference type="AlphaFoldDB" id="A0A1I4NCL0"/>
<keyword evidence="1" id="KW-0378">Hydrolase</keyword>
<dbReference type="EMBL" id="FOTR01000008">
    <property type="protein sequence ID" value="SFM13125.1"/>
    <property type="molecule type" value="Genomic_DNA"/>
</dbReference>
<sequence>MAWLHVHHHSEILGMPVQMEVLLPQSSGGDPRRYSTLYLLHDMGEGHTSWLRKTNVERYAEEFSLAVVMPAGHRSYYANKFYGKSYFTFIKEELPAICERMFPLSQAKEDRYIAGSGIGGYGALKAGLFTSHIFSKVGSFSSPIDIAGIADRVEVGNAVDIFGPLDELNGSRHDLYAATALTDPSSYASFYLSCHLEDVFLGENESFAQHLTSLGVSQMFEKIQTRNDGWEYTDYALEQFIRWLSQKNPDISLRRTK</sequence>
<proteinExistence type="predicted"/>
<accession>A0A1I4NCL0</accession>
<dbReference type="RefSeq" id="WP_091484451.1">
    <property type="nucleotide sequence ID" value="NZ_FOTR01000008.1"/>
</dbReference>
<dbReference type="InterPro" id="IPR050583">
    <property type="entry name" value="Mycobacterial_A85_antigen"/>
</dbReference>
<dbReference type="PANTHER" id="PTHR48098:SF1">
    <property type="entry name" value="DIACYLGLYCEROL ACYLTRANSFERASE_MYCOLYLTRANSFERASE AG85A"/>
    <property type="match status" value="1"/>
</dbReference>